<dbReference type="PROSITE" id="PS51318">
    <property type="entry name" value="TAT"/>
    <property type="match status" value="1"/>
</dbReference>
<keyword evidence="2" id="KW-0732">Signal</keyword>
<evidence type="ECO:0000259" key="3">
    <source>
        <dbReference type="Pfam" id="PF26571"/>
    </source>
</evidence>
<dbReference type="RefSeq" id="WP_131902133.1">
    <property type="nucleotide sequence ID" value="NZ_SMKU01000331.1"/>
</dbReference>
<accession>A0A4R5ACS5</accession>
<reference evidence="4 5" key="1">
    <citation type="submission" date="2019-03" db="EMBL/GenBank/DDBJ databases">
        <title>Draft genome sequences of novel Actinobacteria.</title>
        <authorList>
            <person name="Sahin N."/>
            <person name="Ay H."/>
            <person name="Saygin H."/>
        </authorList>
    </citation>
    <scope>NUCLEOTIDE SEQUENCE [LARGE SCALE GENOMIC DNA]</scope>
    <source>
        <strain evidence="4 5">H3C3</strain>
    </source>
</reference>
<evidence type="ECO:0000256" key="2">
    <source>
        <dbReference type="SAM" id="SignalP"/>
    </source>
</evidence>
<feature type="chain" id="PRO_5039457848" description="ARB-07466-like C-terminal domain-containing protein" evidence="2">
    <location>
        <begin position="39"/>
        <end position="326"/>
    </location>
</feature>
<organism evidence="4 5">
    <name type="scientific">Actinomadura rubrisoli</name>
    <dbReference type="NCBI Taxonomy" id="2530368"/>
    <lineage>
        <taxon>Bacteria</taxon>
        <taxon>Bacillati</taxon>
        <taxon>Actinomycetota</taxon>
        <taxon>Actinomycetes</taxon>
        <taxon>Streptosporangiales</taxon>
        <taxon>Thermomonosporaceae</taxon>
        <taxon>Actinomadura</taxon>
    </lineage>
</organism>
<gene>
    <name evidence="4" type="ORF">E1298_37970</name>
</gene>
<evidence type="ECO:0000313" key="5">
    <source>
        <dbReference type="Proteomes" id="UP000294513"/>
    </source>
</evidence>
<dbReference type="EMBL" id="SMKU01000331">
    <property type="protein sequence ID" value="TDD68869.1"/>
    <property type="molecule type" value="Genomic_DNA"/>
</dbReference>
<keyword evidence="1" id="KW-0175">Coiled coil</keyword>
<evidence type="ECO:0000313" key="4">
    <source>
        <dbReference type="EMBL" id="TDD68869.1"/>
    </source>
</evidence>
<proteinExistence type="predicted"/>
<dbReference type="Pfam" id="PF26571">
    <property type="entry name" value="VldE"/>
    <property type="match status" value="1"/>
</dbReference>
<sequence length="326" mass="34827">METPTSTFRRGRRHAAVALVAIATAVPLAGAAAPSAVAGPSAATAPFTAPAAADPGDSGKFSRLNRQIEKLDKAYGGDLAKLRDAQYAAKKALDKSKDLQTDLSEARGLVAQMAATQYMTSGQDPTVSVMASDDPSELLGNVTLVSHLTQNKAAKVKQIQSLVSQQEQSRRQAQQKISELQKEIRDLLAQKSRIRSLVKKYKPESPSVGMGGVTPRMLKVKNTIDLETGPFPTIGCVRSGGDPQDHATGHACDFMVTTGGTMATGSAQSLGDRTAAYAIAHASALGIKYIIWRQRIYDLRSPGWRSMENRGGVTANHYDHVHISVF</sequence>
<dbReference type="Proteomes" id="UP000294513">
    <property type="component" value="Unassembled WGS sequence"/>
</dbReference>
<feature type="coiled-coil region" evidence="1">
    <location>
        <begin position="156"/>
        <end position="197"/>
    </location>
</feature>
<protein>
    <recommendedName>
        <fullName evidence="3">ARB-07466-like C-terminal domain-containing protein</fullName>
    </recommendedName>
</protein>
<dbReference type="InterPro" id="IPR006311">
    <property type="entry name" value="TAT_signal"/>
</dbReference>
<keyword evidence="5" id="KW-1185">Reference proteome</keyword>
<comment type="caution">
    <text evidence="4">The sequence shown here is derived from an EMBL/GenBank/DDBJ whole genome shotgun (WGS) entry which is preliminary data.</text>
</comment>
<dbReference type="Gene3D" id="6.10.250.3150">
    <property type="match status" value="1"/>
</dbReference>
<name>A0A4R5ACS5_9ACTN</name>
<feature type="domain" description="ARB-07466-like C-terminal" evidence="3">
    <location>
        <begin position="211"/>
        <end position="318"/>
    </location>
</feature>
<dbReference type="AlphaFoldDB" id="A0A4R5ACS5"/>
<dbReference type="OrthoDB" id="2989771at2"/>
<feature type="signal peptide" evidence="2">
    <location>
        <begin position="1"/>
        <end position="38"/>
    </location>
</feature>
<evidence type="ECO:0000256" key="1">
    <source>
        <dbReference type="SAM" id="Coils"/>
    </source>
</evidence>
<dbReference type="InterPro" id="IPR058593">
    <property type="entry name" value="ARB_07466-like_C"/>
</dbReference>